<proteinExistence type="predicted"/>
<dbReference type="EnsemblBacteria" id="ABF39437">
    <property type="protein sequence ID" value="ABF39437"/>
    <property type="gene ID" value="Acid345_0432"/>
</dbReference>
<keyword evidence="3" id="KW-1185">Reference proteome</keyword>
<dbReference type="EMBL" id="CP000360">
    <property type="protein sequence ID" value="ABF39437.1"/>
    <property type="molecule type" value="Genomic_DNA"/>
</dbReference>
<name>Q1IUL3_KORVE</name>
<protein>
    <recommendedName>
        <fullName evidence="4">SH3b domain-containing protein</fullName>
    </recommendedName>
</protein>
<evidence type="ECO:0000313" key="3">
    <source>
        <dbReference type="Proteomes" id="UP000002432"/>
    </source>
</evidence>
<evidence type="ECO:0008006" key="4">
    <source>
        <dbReference type="Google" id="ProtNLM"/>
    </source>
</evidence>
<dbReference type="RefSeq" id="WP_011521239.1">
    <property type="nucleotide sequence ID" value="NC_008009.1"/>
</dbReference>
<feature type="chain" id="PRO_5004191680" description="SH3b domain-containing protein" evidence="1">
    <location>
        <begin position="21"/>
        <end position="406"/>
    </location>
</feature>
<organism evidence="2 3">
    <name type="scientific">Koribacter versatilis (strain Ellin345)</name>
    <dbReference type="NCBI Taxonomy" id="204669"/>
    <lineage>
        <taxon>Bacteria</taxon>
        <taxon>Pseudomonadati</taxon>
        <taxon>Acidobacteriota</taxon>
        <taxon>Terriglobia</taxon>
        <taxon>Terriglobales</taxon>
        <taxon>Candidatus Korobacteraceae</taxon>
        <taxon>Candidatus Korobacter</taxon>
    </lineage>
</organism>
<dbReference type="Proteomes" id="UP000002432">
    <property type="component" value="Chromosome"/>
</dbReference>
<dbReference type="KEGG" id="aba:Acid345_0432"/>
<accession>Q1IUL3</accession>
<dbReference type="AlphaFoldDB" id="Q1IUL3"/>
<gene>
    <name evidence="2" type="ordered locus">Acid345_0432</name>
</gene>
<dbReference type="Gene3D" id="2.30.30.40">
    <property type="entry name" value="SH3 Domains"/>
    <property type="match status" value="1"/>
</dbReference>
<reference evidence="2 3" key="1">
    <citation type="journal article" date="2009" name="Appl. Environ. Microbiol.">
        <title>Three genomes from the phylum Acidobacteria provide insight into the lifestyles of these microorganisms in soils.</title>
        <authorList>
            <person name="Ward N.L."/>
            <person name="Challacombe J.F."/>
            <person name="Janssen P.H."/>
            <person name="Henrissat B."/>
            <person name="Coutinho P.M."/>
            <person name="Wu M."/>
            <person name="Xie G."/>
            <person name="Haft D.H."/>
            <person name="Sait M."/>
            <person name="Badger J."/>
            <person name="Barabote R.D."/>
            <person name="Bradley B."/>
            <person name="Brettin T.S."/>
            <person name="Brinkac L.M."/>
            <person name="Bruce D."/>
            <person name="Creasy T."/>
            <person name="Daugherty S.C."/>
            <person name="Davidsen T.M."/>
            <person name="DeBoy R.T."/>
            <person name="Detter J.C."/>
            <person name="Dodson R.J."/>
            <person name="Durkin A.S."/>
            <person name="Ganapathy A."/>
            <person name="Gwinn-Giglio M."/>
            <person name="Han C.S."/>
            <person name="Khouri H."/>
            <person name="Kiss H."/>
            <person name="Kothari S.P."/>
            <person name="Madupu R."/>
            <person name="Nelson K.E."/>
            <person name="Nelson W.C."/>
            <person name="Paulsen I."/>
            <person name="Penn K."/>
            <person name="Ren Q."/>
            <person name="Rosovitz M.J."/>
            <person name="Selengut J.D."/>
            <person name="Shrivastava S."/>
            <person name="Sullivan S.A."/>
            <person name="Tapia R."/>
            <person name="Thompson L.S."/>
            <person name="Watkins K.L."/>
            <person name="Yang Q."/>
            <person name="Yu C."/>
            <person name="Zafar N."/>
            <person name="Zhou L."/>
            <person name="Kuske C.R."/>
        </authorList>
    </citation>
    <scope>NUCLEOTIDE SEQUENCE [LARGE SCALE GENOMIC DNA]</scope>
    <source>
        <strain evidence="2 3">Ellin345</strain>
    </source>
</reference>
<sequence length="406" mass="43996">MKRALAQFALLFVLCAISFAQETEALRQTFHAPKGDIEQALKDLSAYQPGRLPFVEGFVGSIDAPLKGFQRPSYQYAINLQQASESEVTVSVNAKISAWYEDKDATKSGYRELPSNGRLETDLFDRLRARLSQHAADIAASRTPLVSPKLMGTAPMVVDAGPSVTPAPTLSSAPPSFRAYAAPAGPLVPPEQNPRYQRLVQEEKSLNEVIAAQQHPSDLVAVKAPHTPIVATPTDAARVVMYADAEDEFQYLKTEGEWTHVQISGLNRGWIRSAQVEQIGTKAAQTAASTAGEEFRLTKEETSTFPGDWAPLRGKNVKIIWVQPNGKSTQKARLSYAESVFKKQANATGVDGVVVVFDAAEGGMAAATTPMLRQWIAGTLTDPSFLAQCWFDPADAFARPASSSSK</sequence>
<evidence type="ECO:0000313" key="2">
    <source>
        <dbReference type="EMBL" id="ABF39437.1"/>
    </source>
</evidence>
<dbReference type="HOGENOM" id="CLU_677539_0_0_0"/>
<evidence type="ECO:0000256" key="1">
    <source>
        <dbReference type="SAM" id="SignalP"/>
    </source>
</evidence>
<feature type="signal peptide" evidence="1">
    <location>
        <begin position="1"/>
        <end position="20"/>
    </location>
</feature>
<keyword evidence="1" id="KW-0732">Signal</keyword>